<dbReference type="EMBL" id="WOWA01000009">
    <property type="protein sequence ID" value="NLV14742.1"/>
    <property type="molecule type" value="Genomic_DNA"/>
</dbReference>
<name>A0A847U8Z9_HALAR</name>
<dbReference type="InterPro" id="IPR045396">
    <property type="entry name" value="DUF6517"/>
</dbReference>
<organism evidence="1 2">
    <name type="scientific">Haloarcula argentinensis</name>
    <dbReference type="NCBI Taxonomy" id="43776"/>
    <lineage>
        <taxon>Archaea</taxon>
        <taxon>Methanobacteriati</taxon>
        <taxon>Methanobacteriota</taxon>
        <taxon>Stenosarchaea group</taxon>
        <taxon>Halobacteria</taxon>
        <taxon>Halobacteriales</taxon>
        <taxon>Haloarculaceae</taxon>
        <taxon>Haloarcula</taxon>
    </lineage>
</organism>
<sequence>MPADPAFPDVPADRLRDGGWELVDESVETVFELPTARVEGATKVYDAAETREAVRDAVGLDHQWRFFFATALSFTPPLALGIGPAMILPTVRSEAQSAFADELADRGFESIERGRQERVRVDSGDRARLRTYSAELDLEPVDATLSITGWVGVWHGDGFRIAAGAYPDRSLATLLNVENPPEPLRRTPSDYRTELLALIRAVA</sequence>
<proteinExistence type="predicted"/>
<dbReference type="RefSeq" id="WP_170098131.1">
    <property type="nucleotide sequence ID" value="NZ_WOWA01000009.1"/>
</dbReference>
<reference evidence="1" key="1">
    <citation type="submission" date="2019-12" db="EMBL/GenBank/DDBJ databases">
        <title>Whole genome sequencing of Haloarcula argentinensis strain pws5.</title>
        <authorList>
            <person name="Verma D.K."/>
            <person name="Gopal K."/>
            <person name="Prasad E.S."/>
        </authorList>
    </citation>
    <scope>NUCLEOTIDE SEQUENCE</scope>
    <source>
        <strain evidence="1">Pws5</strain>
    </source>
</reference>
<dbReference type="AlphaFoldDB" id="A0A847U8Z9"/>
<evidence type="ECO:0000313" key="1">
    <source>
        <dbReference type="EMBL" id="NLV14742.1"/>
    </source>
</evidence>
<comment type="caution">
    <text evidence="1">The sequence shown here is derived from an EMBL/GenBank/DDBJ whole genome shotgun (WGS) entry which is preliminary data.</text>
</comment>
<dbReference type="Pfam" id="PF20127">
    <property type="entry name" value="DUF6517"/>
    <property type="match status" value="1"/>
</dbReference>
<gene>
    <name evidence="1" type="ORF">GOC77_15860</name>
</gene>
<dbReference type="Proteomes" id="UP000641625">
    <property type="component" value="Unassembled WGS sequence"/>
</dbReference>
<protein>
    <submittedName>
        <fullName evidence="1">Uncharacterized protein</fullName>
    </submittedName>
</protein>
<evidence type="ECO:0000313" key="2">
    <source>
        <dbReference type="Proteomes" id="UP000641625"/>
    </source>
</evidence>
<accession>A0A847U8Z9</accession>